<name>A0A4R9J6M0_9LEPT</name>
<organism evidence="2 3">
    <name type="scientific">Leptospira koniambonensis</name>
    <dbReference type="NCBI Taxonomy" id="2484950"/>
    <lineage>
        <taxon>Bacteria</taxon>
        <taxon>Pseudomonadati</taxon>
        <taxon>Spirochaetota</taxon>
        <taxon>Spirochaetia</taxon>
        <taxon>Leptospirales</taxon>
        <taxon>Leptospiraceae</taxon>
        <taxon>Leptospira</taxon>
    </lineage>
</organism>
<evidence type="ECO:0000313" key="2">
    <source>
        <dbReference type="EMBL" id="TGL34376.1"/>
    </source>
</evidence>
<dbReference type="AlphaFoldDB" id="A0A4R9J6M0"/>
<dbReference type="EMBL" id="RQFY01000004">
    <property type="protein sequence ID" value="TGL34376.1"/>
    <property type="molecule type" value="Genomic_DNA"/>
</dbReference>
<dbReference type="InterPro" id="IPR003646">
    <property type="entry name" value="SH3-like_bac-type"/>
</dbReference>
<reference evidence="2" key="1">
    <citation type="journal article" date="2019" name="PLoS Negl. Trop. Dis.">
        <title>Revisiting the worldwide diversity of Leptospira species in the environment.</title>
        <authorList>
            <person name="Vincent A.T."/>
            <person name="Schiettekatte O."/>
            <person name="Bourhy P."/>
            <person name="Veyrier F.J."/>
            <person name="Picardeau M."/>
        </authorList>
    </citation>
    <scope>NUCLEOTIDE SEQUENCE [LARGE SCALE GENOMIC DNA]</scope>
    <source>
        <strain evidence="2">201800265</strain>
    </source>
</reference>
<dbReference type="OrthoDB" id="320107at2"/>
<accession>A0A4R9J6M0</accession>
<proteinExistence type="predicted"/>
<sequence>MKNSCQSQSKENNLVANMWISYFMKYVKSISSVFFFHFILISFLFSCASAGVKGFGFVTGNTVSLYEKPTAKSKKIAQISSSSNYEVIESEIPDKEVGSKLLWYKISSPKGSGYLSYDEEIVKSNISTFLPPANGRFALVTANPLQVREQPSLKAKVTGKLNAKTLVEVQNESKQEVKIEGKSGSWLQIKSSDGKLGYAYSAFLMRAATSEELKAIENLVVSDGGWAELTGNPNVVYRFEAGKFNFSKKPSSLPSLGGSFQFENKVITPKGKVFYSFGKTNIYVGSEFLKTYPDYATLSLKHLPSSFDKKLAEAIIKSISKETDFDNTSYEETVFGKRALYLVSHSDVNKSEYSTYSNKYFFLKDGMNYTLLEGDFSNVETTDIDEDGIPELVSSYSEGRSGYSYTKIYRFNGNTFDLLIQNTDECSSIEYYYKTITEKTGLCEGQIKKEYNYKLVRGKLIPE</sequence>
<dbReference type="Pfam" id="PF08239">
    <property type="entry name" value="SH3_3"/>
    <property type="match status" value="1"/>
</dbReference>
<evidence type="ECO:0000259" key="1">
    <source>
        <dbReference type="Pfam" id="PF08239"/>
    </source>
</evidence>
<comment type="caution">
    <text evidence="2">The sequence shown here is derived from an EMBL/GenBank/DDBJ whole genome shotgun (WGS) entry which is preliminary data.</text>
</comment>
<evidence type="ECO:0000313" key="3">
    <source>
        <dbReference type="Proteomes" id="UP000297871"/>
    </source>
</evidence>
<keyword evidence="3" id="KW-1185">Reference proteome</keyword>
<gene>
    <name evidence="2" type="ORF">EHQ52_07640</name>
</gene>
<protein>
    <submittedName>
        <fullName evidence="2">SH3 domain-containing protein</fullName>
    </submittedName>
</protein>
<dbReference type="Gene3D" id="2.30.30.40">
    <property type="entry name" value="SH3 Domains"/>
    <property type="match status" value="1"/>
</dbReference>
<feature type="domain" description="SH3b" evidence="1">
    <location>
        <begin position="145"/>
        <end position="204"/>
    </location>
</feature>
<dbReference type="Proteomes" id="UP000297871">
    <property type="component" value="Unassembled WGS sequence"/>
</dbReference>